<evidence type="ECO:0000256" key="1">
    <source>
        <dbReference type="SAM" id="Phobius"/>
    </source>
</evidence>
<organism evidence="2 3">
    <name type="scientific">Providencia alcalifaciens DSM 30120</name>
    <dbReference type="NCBI Taxonomy" id="520999"/>
    <lineage>
        <taxon>Bacteria</taxon>
        <taxon>Pseudomonadati</taxon>
        <taxon>Pseudomonadota</taxon>
        <taxon>Gammaproteobacteria</taxon>
        <taxon>Enterobacterales</taxon>
        <taxon>Morganellaceae</taxon>
        <taxon>Providencia</taxon>
    </lineage>
</organism>
<proteinExistence type="predicted"/>
<keyword evidence="1" id="KW-1133">Transmembrane helix</keyword>
<keyword evidence="1" id="KW-0812">Transmembrane</keyword>
<protein>
    <submittedName>
        <fullName evidence="2">Uncharacterized protein</fullName>
    </submittedName>
</protein>
<sequence>MKKISKRVMSLLSFLHFFLLAVHSLFSLILLLISLIIRKHFSSVI</sequence>
<dbReference type="EMBL" id="ABXW01000047">
    <property type="protein sequence ID" value="EEB45744.1"/>
    <property type="molecule type" value="Genomic_DNA"/>
</dbReference>
<evidence type="ECO:0000313" key="2">
    <source>
        <dbReference type="EMBL" id="EEB45744.1"/>
    </source>
</evidence>
<dbReference type="AlphaFoldDB" id="B6XFI5"/>
<reference evidence="2 3" key="2">
    <citation type="submission" date="2008-10" db="EMBL/GenBank/DDBJ databases">
        <authorList>
            <person name="Fulton L."/>
            <person name="Clifton S."/>
            <person name="Fulton B."/>
            <person name="Xu J."/>
            <person name="Minx P."/>
            <person name="Pepin K.H."/>
            <person name="Johnson M."/>
            <person name="Bhonagiri V."/>
            <person name="Nash W.E."/>
            <person name="Mardis E.R."/>
            <person name="Wilson R.K."/>
        </authorList>
    </citation>
    <scope>NUCLEOTIDE SEQUENCE [LARGE SCALE GENOMIC DNA]</scope>
    <source>
        <strain evidence="2 3">DSM 30120</strain>
    </source>
</reference>
<accession>B6XFI5</accession>
<keyword evidence="1" id="KW-0472">Membrane</keyword>
<dbReference type="Proteomes" id="UP000003729">
    <property type="component" value="Unassembled WGS sequence"/>
</dbReference>
<gene>
    <name evidence="2" type="ORF">PROVALCAL_02117</name>
</gene>
<comment type="caution">
    <text evidence="2">The sequence shown here is derived from an EMBL/GenBank/DDBJ whole genome shotgun (WGS) entry which is preliminary data.</text>
</comment>
<feature type="transmembrane region" description="Helical" evidence="1">
    <location>
        <begin position="12"/>
        <end position="37"/>
    </location>
</feature>
<name>B6XFI5_9GAMM</name>
<evidence type="ECO:0000313" key="3">
    <source>
        <dbReference type="Proteomes" id="UP000003729"/>
    </source>
</evidence>
<reference evidence="2 3" key="1">
    <citation type="submission" date="2008-10" db="EMBL/GenBank/DDBJ databases">
        <title>Draft genome sequence of Providencia alcalifaciens (DSM 30120).</title>
        <authorList>
            <person name="Sudarsanam P."/>
            <person name="Ley R."/>
            <person name="Guruge J."/>
            <person name="Turnbaugh P.J."/>
            <person name="Mahowald M."/>
            <person name="Liep D."/>
            <person name="Gordon J."/>
        </authorList>
    </citation>
    <scope>NUCLEOTIDE SEQUENCE [LARGE SCALE GENOMIC DNA]</scope>
    <source>
        <strain evidence="2 3">DSM 30120</strain>
    </source>
</reference>